<feature type="chain" id="PRO_5047109140" evidence="2">
    <location>
        <begin position="24"/>
        <end position="485"/>
    </location>
</feature>
<dbReference type="NCBIfam" id="TIGR01891">
    <property type="entry name" value="amidohydrolases"/>
    <property type="match status" value="1"/>
</dbReference>
<keyword evidence="5" id="KW-1185">Reference proteome</keyword>
<keyword evidence="2" id="KW-0732">Signal</keyword>
<dbReference type="InterPro" id="IPR036264">
    <property type="entry name" value="Bact_exopeptidase_dim_dom"/>
</dbReference>
<dbReference type="SUPFAM" id="SSF55031">
    <property type="entry name" value="Bacterial exopeptidase dimerisation domain"/>
    <property type="match status" value="1"/>
</dbReference>
<dbReference type="InterPro" id="IPR017439">
    <property type="entry name" value="Amidohydrolase"/>
</dbReference>
<name>A0ABW5DCC0_9HYPH</name>
<sequence>MKPFVASVFACSIIASSSASTLASGLSDDIRSQLDGYIASYEPRMREVAHQIWSRPELGYQEVNTANLLISELEKYGFQVEEGVAGIPTAFVAKAGSDHGPVIAILAEMDALPGFSQDAVPFQQPVDGITSGHACGHHLFGTGSVAAAIAVALWMKDNNVEGQIRLYGTPAEEGGSGKVYMVRAGLFDDVDVVLHWHPGDRNTASQGWSLANVAVKVRFRGVSAHAALSPERGRSALQAVEAFHHMINMMREHVLQETRIHYIVSNGGAAPNVVPAFAESYLYVRNPDPAVVRDIVARIEKAAQGAALGTETEYSMERISGVYSVLPNDTLGHVMDGNLRAAAPIKWDDDEVAFATKMQKTLQATPPLSSVGEVEKYTFGEQGYYSTDVGDVSWVAPTVGLNTATWVPGTPAHSWQAVAAGGIGIGYKGMRLAAETLAFTAAELLQSPELIDQAKAEFEQERGPDFTYSSLIGDRKPALDYRLKN</sequence>
<accession>A0ABW5DCC0</accession>
<evidence type="ECO:0000313" key="5">
    <source>
        <dbReference type="Proteomes" id="UP001597373"/>
    </source>
</evidence>
<dbReference type="PANTHER" id="PTHR30575">
    <property type="entry name" value="PEPTIDASE M20"/>
    <property type="match status" value="1"/>
</dbReference>
<feature type="signal peptide" evidence="2">
    <location>
        <begin position="1"/>
        <end position="23"/>
    </location>
</feature>
<dbReference type="PIRSF" id="PIRSF037227">
    <property type="entry name" value="Aminobenzoyl-glu_utiliz_pB"/>
    <property type="match status" value="1"/>
</dbReference>
<gene>
    <name evidence="4" type="ORF">ACFSMZ_00020</name>
</gene>
<dbReference type="SUPFAM" id="SSF53187">
    <property type="entry name" value="Zn-dependent exopeptidases"/>
    <property type="match status" value="1"/>
</dbReference>
<dbReference type="InterPro" id="IPR011650">
    <property type="entry name" value="Peptidase_M20_dimer"/>
</dbReference>
<dbReference type="InterPro" id="IPR017145">
    <property type="entry name" value="Aminobenzoyl-glu_utiliz_pB"/>
</dbReference>
<dbReference type="Gene3D" id="3.40.630.10">
    <property type="entry name" value="Zn peptidases"/>
    <property type="match status" value="1"/>
</dbReference>
<dbReference type="EMBL" id="JBHUIR010000001">
    <property type="protein sequence ID" value="MFD2258153.1"/>
    <property type="molecule type" value="Genomic_DNA"/>
</dbReference>
<dbReference type="Pfam" id="PF07687">
    <property type="entry name" value="M20_dimer"/>
    <property type="match status" value="1"/>
</dbReference>
<proteinExistence type="predicted"/>
<feature type="domain" description="Peptidase M20 dimerisation" evidence="3">
    <location>
        <begin position="214"/>
        <end position="306"/>
    </location>
</feature>
<evidence type="ECO:0000256" key="1">
    <source>
        <dbReference type="ARBA" id="ARBA00022801"/>
    </source>
</evidence>
<evidence type="ECO:0000313" key="4">
    <source>
        <dbReference type="EMBL" id="MFD2258153.1"/>
    </source>
</evidence>
<dbReference type="PANTHER" id="PTHR30575:SF0">
    <property type="entry name" value="XAA-ARG DIPEPTIDASE"/>
    <property type="match status" value="1"/>
</dbReference>
<evidence type="ECO:0000256" key="2">
    <source>
        <dbReference type="SAM" id="SignalP"/>
    </source>
</evidence>
<reference evidence="5" key="1">
    <citation type="journal article" date="2019" name="Int. J. Syst. Evol. Microbiol.">
        <title>The Global Catalogue of Microorganisms (GCM) 10K type strain sequencing project: providing services to taxonomists for standard genome sequencing and annotation.</title>
        <authorList>
            <consortium name="The Broad Institute Genomics Platform"/>
            <consortium name="The Broad Institute Genome Sequencing Center for Infectious Disease"/>
            <person name="Wu L."/>
            <person name="Ma J."/>
        </authorList>
    </citation>
    <scope>NUCLEOTIDE SEQUENCE [LARGE SCALE GENOMIC DNA]</scope>
    <source>
        <strain evidence="5">KCTC 23707</strain>
    </source>
</reference>
<dbReference type="RefSeq" id="WP_345097596.1">
    <property type="nucleotide sequence ID" value="NZ_BAABGS010000002.1"/>
</dbReference>
<dbReference type="Proteomes" id="UP001597373">
    <property type="component" value="Unassembled WGS sequence"/>
</dbReference>
<protein>
    <submittedName>
        <fullName evidence="4">Amidohydrolase</fullName>
    </submittedName>
</protein>
<evidence type="ECO:0000259" key="3">
    <source>
        <dbReference type="Pfam" id="PF07687"/>
    </source>
</evidence>
<dbReference type="Pfam" id="PF01546">
    <property type="entry name" value="Peptidase_M20"/>
    <property type="match status" value="1"/>
</dbReference>
<dbReference type="InterPro" id="IPR052030">
    <property type="entry name" value="Peptidase_M20/M20A_hydrolases"/>
</dbReference>
<organism evidence="4 5">
    <name type="scientific">Chelativorans composti</name>
    <dbReference type="NCBI Taxonomy" id="768533"/>
    <lineage>
        <taxon>Bacteria</taxon>
        <taxon>Pseudomonadati</taxon>
        <taxon>Pseudomonadota</taxon>
        <taxon>Alphaproteobacteria</taxon>
        <taxon>Hyphomicrobiales</taxon>
        <taxon>Phyllobacteriaceae</taxon>
        <taxon>Chelativorans</taxon>
    </lineage>
</organism>
<comment type="caution">
    <text evidence="4">The sequence shown here is derived from an EMBL/GenBank/DDBJ whole genome shotgun (WGS) entry which is preliminary data.</text>
</comment>
<dbReference type="Gene3D" id="3.30.70.360">
    <property type="match status" value="1"/>
</dbReference>
<dbReference type="InterPro" id="IPR002933">
    <property type="entry name" value="Peptidase_M20"/>
</dbReference>
<keyword evidence="1" id="KW-0378">Hydrolase</keyword>